<feature type="transmembrane region" description="Helical" evidence="6">
    <location>
        <begin position="143"/>
        <end position="162"/>
    </location>
</feature>
<keyword evidence="4 6" id="KW-0472">Membrane</keyword>
<dbReference type="Proteomes" id="UP001521116">
    <property type="component" value="Unassembled WGS sequence"/>
</dbReference>
<dbReference type="PROSITE" id="PS50850">
    <property type="entry name" value="MFS"/>
    <property type="match status" value="1"/>
</dbReference>
<keyword evidence="9" id="KW-1185">Reference proteome</keyword>
<feature type="transmembrane region" description="Helical" evidence="6">
    <location>
        <begin position="484"/>
        <end position="504"/>
    </location>
</feature>
<feature type="transmembrane region" description="Helical" evidence="6">
    <location>
        <begin position="345"/>
        <end position="365"/>
    </location>
</feature>
<dbReference type="InterPro" id="IPR011701">
    <property type="entry name" value="MFS"/>
</dbReference>
<organism evidence="8 9">
    <name type="scientific">Neofusicoccum ribis</name>
    <dbReference type="NCBI Taxonomy" id="45134"/>
    <lineage>
        <taxon>Eukaryota</taxon>
        <taxon>Fungi</taxon>
        <taxon>Dikarya</taxon>
        <taxon>Ascomycota</taxon>
        <taxon>Pezizomycotina</taxon>
        <taxon>Dothideomycetes</taxon>
        <taxon>Dothideomycetes incertae sedis</taxon>
        <taxon>Botryosphaeriales</taxon>
        <taxon>Botryosphaeriaceae</taxon>
        <taxon>Neofusicoccum</taxon>
    </lineage>
</organism>
<reference evidence="8 9" key="1">
    <citation type="submission" date="2024-02" db="EMBL/GenBank/DDBJ databases">
        <title>De novo assembly and annotation of 12 fungi associated with fruit tree decline syndrome in Ontario, Canada.</title>
        <authorList>
            <person name="Sulman M."/>
            <person name="Ellouze W."/>
            <person name="Ilyukhin E."/>
        </authorList>
    </citation>
    <scope>NUCLEOTIDE SEQUENCE [LARGE SCALE GENOMIC DNA]</scope>
    <source>
        <strain evidence="8 9">M1-105</strain>
    </source>
</reference>
<feature type="transmembrane region" description="Helical" evidence="6">
    <location>
        <begin position="201"/>
        <end position="219"/>
    </location>
</feature>
<dbReference type="Gene3D" id="1.20.1250.20">
    <property type="entry name" value="MFS general substrate transporter like domains"/>
    <property type="match status" value="1"/>
</dbReference>
<dbReference type="PANTHER" id="PTHR23502:SF60">
    <property type="entry name" value="MAJOR FACILITATOR SUPERFAMILY (MFS) PROFILE DOMAIN-CONTAINING PROTEIN-RELATED"/>
    <property type="match status" value="1"/>
</dbReference>
<dbReference type="Pfam" id="PF07690">
    <property type="entry name" value="MFS_1"/>
    <property type="match status" value="1"/>
</dbReference>
<evidence type="ECO:0000313" key="8">
    <source>
        <dbReference type="EMBL" id="KAL1617438.1"/>
    </source>
</evidence>
<dbReference type="EMBL" id="JAJVDC020000231">
    <property type="protein sequence ID" value="KAL1617438.1"/>
    <property type="molecule type" value="Genomic_DNA"/>
</dbReference>
<feature type="transmembrane region" description="Helical" evidence="6">
    <location>
        <begin position="420"/>
        <end position="443"/>
    </location>
</feature>
<feature type="transmembrane region" description="Helical" evidence="6">
    <location>
        <begin position="115"/>
        <end position="131"/>
    </location>
</feature>
<dbReference type="SUPFAM" id="SSF103473">
    <property type="entry name" value="MFS general substrate transporter"/>
    <property type="match status" value="1"/>
</dbReference>
<protein>
    <recommendedName>
        <fullName evidence="7">Major facilitator superfamily (MFS) profile domain-containing protein</fullName>
    </recommendedName>
</protein>
<feature type="transmembrane region" description="Helical" evidence="6">
    <location>
        <begin position="455"/>
        <end position="472"/>
    </location>
</feature>
<keyword evidence="2 6" id="KW-0812">Transmembrane</keyword>
<evidence type="ECO:0000256" key="2">
    <source>
        <dbReference type="ARBA" id="ARBA00022692"/>
    </source>
</evidence>
<comment type="subcellular location">
    <subcellularLocation>
        <location evidence="1">Membrane</location>
        <topology evidence="1">Multi-pass membrane protein</topology>
    </subcellularLocation>
</comment>
<feature type="transmembrane region" description="Helical" evidence="6">
    <location>
        <begin position="231"/>
        <end position="251"/>
    </location>
</feature>
<dbReference type="CDD" id="cd17323">
    <property type="entry name" value="MFS_Tpo1_MDR_like"/>
    <property type="match status" value="1"/>
</dbReference>
<feature type="transmembrane region" description="Helical" evidence="6">
    <location>
        <begin position="75"/>
        <end position="95"/>
    </location>
</feature>
<sequence length="514" mass="56921">MGSNADVNPRESPEITGQPEIGSQNLQHEDADLEKNAAGAEDPVETRTRDQPEIVGWDGPDDPTNPKNWPLWRKWTVTLLTSLGGLVTLMSGAMIAPALSHISRHLHITPEDTQIALSIFILAFAFGPLILSPCTEVFGRKPVWIASSTCYVIWNVICGFSTKRGTLIASRFFSGFGASAQFAISFPVLSDCWKPEQRGKSFALATFIPLLGPAIGPIVGGVITENIGWRWIFWALAVFDAFLILLTFVFFQETHGQTILKKKAKKLRQQTGRNYRAEFEATSPSLAHRLKVGLTRPYRLLISQPILQLLSLLLAYNFGILYIVLSTFATMWIDRYNQSTATSGLNYLALVIGYTIAAQIGGPATDRIWAHMKQKHHGHTSPEYRVPLMVPGVLLIPAGLVWYGWSVQYRLHWAMPDVGIGLFGCGNILATQAMQAYVMDAFADHTASASAASQFLRNLFAFAFPIFAPRMYDSLQFGWGNSLLAFMFLAMGVPGPVVLWKWGAKLREMGKPQQ</sequence>
<accession>A0ABR3SD24</accession>
<evidence type="ECO:0000256" key="6">
    <source>
        <dbReference type="SAM" id="Phobius"/>
    </source>
</evidence>
<feature type="transmembrane region" description="Helical" evidence="6">
    <location>
        <begin position="168"/>
        <end position="189"/>
    </location>
</feature>
<evidence type="ECO:0000256" key="3">
    <source>
        <dbReference type="ARBA" id="ARBA00022989"/>
    </source>
</evidence>
<evidence type="ECO:0000256" key="4">
    <source>
        <dbReference type="ARBA" id="ARBA00023136"/>
    </source>
</evidence>
<name>A0ABR3SD24_9PEZI</name>
<dbReference type="InterPro" id="IPR036259">
    <property type="entry name" value="MFS_trans_sf"/>
</dbReference>
<comment type="caution">
    <text evidence="8">The sequence shown here is derived from an EMBL/GenBank/DDBJ whole genome shotgun (WGS) entry which is preliminary data.</text>
</comment>
<gene>
    <name evidence="8" type="ORF">SLS56_010981</name>
</gene>
<feature type="transmembrane region" description="Helical" evidence="6">
    <location>
        <begin position="306"/>
        <end position="333"/>
    </location>
</feature>
<evidence type="ECO:0000313" key="9">
    <source>
        <dbReference type="Proteomes" id="UP001521116"/>
    </source>
</evidence>
<keyword evidence="3 6" id="KW-1133">Transmembrane helix</keyword>
<evidence type="ECO:0000256" key="1">
    <source>
        <dbReference type="ARBA" id="ARBA00004141"/>
    </source>
</evidence>
<feature type="transmembrane region" description="Helical" evidence="6">
    <location>
        <begin position="386"/>
        <end position="405"/>
    </location>
</feature>
<dbReference type="InterPro" id="IPR020846">
    <property type="entry name" value="MFS_dom"/>
</dbReference>
<evidence type="ECO:0000259" key="7">
    <source>
        <dbReference type="PROSITE" id="PS50850"/>
    </source>
</evidence>
<dbReference type="PANTHER" id="PTHR23502">
    <property type="entry name" value="MAJOR FACILITATOR SUPERFAMILY"/>
    <property type="match status" value="1"/>
</dbReference>
<feature type="region of interest" description="Disordered" evidence="5">
    <location>
        <begin position="1"/>
        <end position="65"/>
    </location>
</feature>
<proteinExistence type="predicted"/>
<feature type="domain" description="Major facilitator superfamily (MFS) profile" evidence="7">
    <location>
        <begin position="77"/>
        <end position="507"/>
    </location>
</feature>
<evidence type="ECO:0000256" key="5">
    <source>
        <dbReference type="SAM" id="MobiDB-lite"/>
    </source>
</evidence>